<dbReference type="PANTHER" id="PTHR30071:SF1">
    <property type="entry name" value="CYTOCHROME B_B6 PROTEIN-RELATED"/>
    <property type="match status" value="1"/>
</dbReference>
<dbReference type="GO" id="GO:0017004">
    <property type="term" value="P:cytochrome complex assembly"/>
    <property type="evidence" value="ECO:0007669"/>
    <property type="project" value="UniProtKB-KW"/>
</dbReference>
<dbReference type="PANTHER" id="PTHR30071">
    <property type="entry name" value="HEME EXPORTER PROTEIN C"/>
    <property type="match status" value="1"/>
</dbReference>
<feature type="transmembrane region" description="Helical" evidence="6">
    <location>
        <begin position="98"/>
        <end position="116"/>
    </location>
</feature>
<dbReference type="InterPro" id="IPR002541">
    <property type="entry name" value="Cyt_c_assembly"/>
</dbReference>
<evidence type="ECO:0000256" key="1">
    <source>
        <dbReference type="ARBA" id="ARBA00004141"/>
    </source>
</evidence>
<dbReference type="GO" id="GO:0020037">
    <property type="term" value="F:heme binding"/>
    <property type="evidence" value="ECO:0007669"/>
    <property type="project" value="InterPro"/>
</dbReference>
<evidence type="ECO:0000256" key="4">
    <source>
        <dbReference type="ARBA" id="ARBA00022989"/>
    </source>
</evidence>
<keyword evidence="3" id="KW-0201">Cytochrome c-type biogenesis</keyword>
<evidence type="ECO:0000256" key="6">
    <source>
        <dbReference type="SAM" id="Phobius"/>
    </source>
</evidence>
<keyword evidence="4 6" id="KW-1133">Transmembrane helix</keyword>
<evidence type="ECO:0000313" key="9">
    <source>
        <dbReference type="Proteomes" id="UP000229641"/>
    </source>
</evidence>
<name>A0A2H0LYQ3_9BACT</name>
<evidence type="ECO:0000259" key="7">
    <source>
        <dbReference type="Pfam" id="PF01578"/>
    </source>
</evidence>
<dbReference type="Pfam" id="PF01578">
    <property type="entry name" value="Cytochrom_C_asm"/>
    <property type="match status" value="1"/>
</dbReference>
<keyword evidence="5 6" id="KW-0472">Membrane</keyword>
<accession>A0A2H0LYQ3</accession>
<dbReference type="Proteomes" id="UP000229641">
    <property type="component" value="Unassembled WGS sequence"/>
</dbReference>
<feature type="transmembrane region" description="Helical" evidence="6">
    <location>
        <begin position="125"/>
        <end position="142"/>
    </location>
</feature>
<feature type="transmembrane region" description="Helical" evidence="6">
    <location>
        <begin position="20"/>
        <end position="40"/>
    </location>
</feature>
<dbReference type="AlphaFoldDB" id="A0A2H0LYQ3"/>
<evidence type="ECO:0000256" key="3">
    <source>
        <dbReference type="ARBA" id="ARBA00022748"/>
    </source>
</evidence>
<keyword evidence="2 6" id="KW-0812">Transmembrane</keyword>
<sequence length="146" mass="16780">MPSIDNFYLSLHLLSIHLSYFAFFSAFIAAIAYLIQDASLKSRKLHPLLMRMPDLSFLDKWNYSSIGLGFPVLTMAIISGSLWLNDTTGSFWQWNPRALYSLVLWLTYAVILHVRLSSKIRGRKVAFLSIVAFLIIIFTFFSNCNF</sequence>
<protein>
    <recommendedName>
        <fullName evidence="7">Cytochrome c assembly protein domain-containing protein</fullName>
    </recommendedName>
</protein>
<organism evidence="8 9">
    <name type="scientific">Candidatus Ghiorseimicrobium undicola</name>
    <dbReference type="NCBI Taxonomy" id="1974746"/>
    <lineage>
        <taxon>Bacteria</taxon>
        <taxon>Pseudomonadati</taxon>
        <taxon>Candidatus Omnitrophota</taxon>
        <taxon>Candidatus Ghiorseimicrobium</taxon>
    </lineage>
</organism>
<reference evidence="8 9" key="1">
    <citation type="submission" date="2017-09" db="EMBL/GenBank/DDBJ databases">
        <title>Depth-based differentiation of microbial function through sediment-hosted aquifers and enrichment of novel symbionts in the deep terrestrial subsurface.</title>
        <authorList>
            <person name="Probst A.J."/>
            <person name="Ladd B."/>
            <person name="Jarett J.K."/>
            <person name="Geller-Mcgrath D.E."/>
            <person name="Sieber C.M."/>
            <person name="Emerson J.B."/>
            <person name="Anantharaman K."/>
            <person name="Thomas B.C."/>
            <person name="Malmstrom R."/>
            <person name="Stieglmeier M."/>
            <person name="Klingl A."/>
            <person name="Woyke T."/>
            <person name="Ryan C.M."/>
            <person name="Banfield J.F."/>
        </authorList>
    </citation>
    <scope>NUCLEOTIDE SEQUENCE [LARGE SCALE GENOMIC DNA]</scope>
    <source>
        <strain evidence="8">CG11_big_fil_rev_8_21_14_0_20_42_13</strain>
    </source>
</reference>
<gene>
    <name evidence="8" type="ORF">COV72_02455</name>
</gene>
<comment type="caution">
    <text evidence="8">The sequence shown here is derived from an EMBL/GenBank/DDBJ whole genome shotgun (WGS) entry which is preliminary data.</text>
</comment>
<feature type="transmembrane region" description="Helical" evidence="6">
    <location>
        <begin position="61"/>
        <end position="83"/>
    </location>
</feature>
<evidence type="ECO:0000256" key="2">
    <source>
        <dbReference type="ARBA" id="ARBA00022692"/>
    </source>
</evidence>
<feature type="domain" description="Cytochrome c assembly protein" evidence="7">
    <location>
        <begin position="9"/>
        <end position="142"/>
    </location>
</feature>
<dbReference type="GO" id="GO:0005886">
    <property type="term" value="C:plasma membrane"/>
    <property type="evidence" value="ECO:0007669"/>
    <property type="project" value="TreeGrafter"/>
</dbReference>
<evidence type="ECO:0000256" key="5">
    <source>
        <dbReference type="ARBA" id="ARBA00023136"/>
    </source>
</evidence>
<proteinExistence type="predicted"/>
<dbReference type="InterPro" id="IPR045062">
    <property type="entry name" value="Cyt_c_biogenesis_CcsA/CcmC"/>
</dbReference>
<comment type="subcellular location">
    <subcellularLocation>
        <location evidence="1">Membrane</location>
        <topology evidence="1">Multi-pass membrane protein</topology>
    </subcellularLocation>
</comment>
<dbReference type="EMBL" id="PCWA01000035">
    <property type="protein sequence ID" value="PIQ89506.1"/>
    <property type="molecule type" value="Genomic_DNA"/>
</dbReference>
<evidence type="ECO:0000313" key="8">
    <source>
        <dbReference type="EMBL" id="PIQ89506.1"/>
    </source>
</evidence>